<dbReference type="GO" id="GO:0004674">
    <property type="term" value="F:protein serine/threonine kinase activity"/>
    <property type="evidence" value="ECO:0007669"/>
    <property type="project" value="TreeGrafter"/>
</dbReference>
<feature type="compositionally biased region" description="Gly residues" evidence="3">
    <location>
        <begin position="926"/>
        <end position="935"/>
    </location>
</feature>
<dbReference type="PANTHER" id="PTHR44329:SF298">
    <property type="entry name" value="MIXED LINEAGE KINASE DOMAIN-LIKE PROTEIN"/>
    <property type="match status" value="1"/>
</dbReference>
<feature type="region of interest" description="Disordered" evidence="3">
    <location>
        <begin position="43"/>
        <end position="67"/>
    </location>
</feature>
<organism evidence="6 7">
    <name type="scientific">Micractinium conductrix</name>
    <dbReference type="NCBI Taxonomy" id="554055"/>
    <lineage>
        <taxon>Eukaryota</taxon>
        <taxon>Viridiplantae</taxon>
        <taxon>Chlorophyta</taxon>
        <taxon>core chlorophytes</taxon>
        <taxon>Trebouxiophyceae</taxon>
        <taxon>Chlorellales</taxon>
        <taxon>Chlorellaceae</taxon>
        <taxon>Chlorella clade</taxon>
        <taxon>Micractinium</taxon>
    </lineage>
</organism>
<feature type="region of interest" description="Disordered" evidence="3">
    <location>
        <begin position="340"/>
        <end position="367"/>
    </location>
</feature>
<gene>
    <name evidence="6" type="ORF">C2E20_3982</name>
</gene>
<dbReference type="Gene3D" id="1.10.510.10">
    <property type="entry name" value="Transferase(Phosphotransferase) domain 1"/>
    <property type="match status" value="1"/>
</dbReference>
<dbReference type="PRINTS" id="PR00109">
    <property type="entry name" value="TYRKINASE"/>
</dbReference>
<evidence type="ECO:0000313" key="6">
    <source>
        <dbReference type="EMBL" id="PSC72745.1"/>
    </source>
</evidence>
<dbReference type="InterPro" id="IPR008266">
    <property type="entry name" value="Tyr_kinase_AS"/>
</dbReference>
<reference evidence="6 7" key="1">
    <citation type="journal article" date="2018" name="Plant J.">
        <title>Genome sequences of Chlorella sorokiniana UTEX 1602 and Micractinium conductrix SAG 241.80: implications to maltose excretion by a green alga.</title>
        <authorList>
            <person name="Arriola M.B."/>
            <person name="Velmurugan N."/>
            <person name="Zhang Y."/>
            <person name="Plunkett M.H."/>
            <person name="Hondzo H."/>
            <person name="Barney B.M."/>
        </authorList>
    </citation>
    <scope>NUCLEOTIDE SEQUENCE [LARGE SCALE GENOMIC DNA]</scope>
    <source>
        <strain evidence="6 7">SAG 241.80</strain>
    </source>
</reference>
<dbReference type="InterPro" id="IPR000719">
    <property type="entry name" value="Prot_kinase_dom"/>
</dbReference>
<dbReference type="AlphaFoldDB" id="A0A2P6VF74"/>
<evidence type="ECO:0000256" key="1">
    <source>
        <dbReference type="ARBA" id="ARBA00022741"/>
    </source>
</evidence>
<keyword evidence="1" id="KW-0547">Nucleotide-binding</keyword>
<dbReference type="STRING" id="554055.A0A2P6VF74"/>
<dbReference type="Pfam" id="PF07714">
    <property type="entry name" value="PK_Tyr_Ser-Thr"/>
    <property type="match status" value="1"/>
</dbReference>
<dbReference type="InterPro" id="IPR001245">
    <property type="entry name" value="Ser-Thr/Tyr_kinase_cat_dom"/>
</dbReference>
<keyword evidence="7" id="KW-1185">Reference proteome</keyword>
<dbReference type="SUPFAM" id="SSF56112">
    <property type="entry name" value="Protein kinase-like (PK-like)"/>
    <property type="match status" value="1"/>
</dbReference>
<comment type="caution">
    <text evidence="6">The sequence shown here is derived from an EMBL/GenBank/DDBJ whole genome shotgun (WGS) entry which is preliminary data.</text>
</comment>
<feature type="region of interest" description="Disordered" evidence="3">
    <location>
        <begin position="881"/>
        <end position="935"/>
    </location>
</feature>
<accession>A0A2P6VF74</accession>
<keyword evidence="4" id="KW-0732">Signal</keyword>
<dbReference type="Gene3D" id="3.30.200.20">
    <property type="entry name" value="Phosphorylase Kinase, domain 1"/>
    <property type="match status" value="1"/>
</dbReference>
<name>A0A2P6VF74_9CHLO</name>
<proteinExistence type="predicted"/>
<feature type="compositionally biased region" description="Low complexity" evidence="3">
    <location>
        <begin position="549"/>
        <end position="566"/>
    </location>
</feature>
<feature type="region of interest" description="Disordered" evidence="3">
    <location>
        <begin position="481"/>
        <end position="573"/>
    </location>
</feature>
<feature type="chain" id="PRO_5015187698" evidence="4">
    <location>
        <begin position="39"/>
        <end position="935"/>
    </location>
</feature>
<evidence type="ECO:0000313" key="7">
    <source>
        <dbReference type="Proteomes" id="UP000239649"/>
    </source>
</evidence>
<dbReference type="InterPro" id="IPR011009">
    <property type="entry name" value="Kinase-like_dom_sf"/>
</dbReference>
<protein>
    <submittedName>
        <fullName evidence="6">Serine threonine-kinase EDR1 isoform X1 isoform B</fullName>
    </submittedName>
</protein>
<evidence type="ECO:0000259" key="5">
    <source>
        <dbReference type="PROSITE" id="PS50011"/>
    </source>
</evidence>
<feature type="compositionally biased region" description="Polar residues" evidence="3">
    <location>
        <begin position="890"/>
        <end position="910"/>
    </location>
</feature>
<feature type="region of interest" description="Disordered" evidence="3">
    <location>
        <begin position="402"/>
        <end position="434"/>
    </location>
</feature>
<dbReference type="PANTHER" id="PTHR44329">
    <property type="entry name" value="SERINE/THREONINE-PROTEIN KINASE TNNI3K-RELATED"/>
    <property type="match status" value="1"/>
</dbReference>
<sequence>MRCCPMSGSMPPRGVHATARAGAGLLLTAALCVAAVVAAHGAGAGPTVPPRPRSSSREGHAQAGTAAPESLDLEELWCRYGLAACSDASLRAAAAVAAAGGRPAGLPPLTVEGMPAHTVPEEAASEDTLTALIDAAFGRAIADAAAQQPATRLVAALAGGAGSTPDATPIGSAGGAAAVPGRPARLLQSLVDGGMVAAGAAAAAGTAAGPATGMAATAVDAALSALDLVASSPQLALALFVGKLLVSALAVLLWRRRQRRRPLRHGAEQAVASPVLAAAPATAAAAPTATSLSTPAATPAGMLAAEPSPSAGELKLRQLFGGAHRPGLLARLGSDVAAELASPNSTGSPRSPGGGSGSPLDLSVNPSVRGRNAALKGWADVPAHRDAYRNPLFASPDGQLATVWGGQELPSSSHPPHNEEGEEGAAGAAGTAGGAGWKAKQQAAAAAAAASAHDPSLDAEDSFKLLAAELPATSSTLAAAQAALGGGGSSRRPSADLPSPSSPGKAAGSPRKQAGGAARKLTAAHSVGPQDLSALEEAQEAAEEGAGHGSAARQAQRASAAGSLQAEPAASGSPRLAQLQLLRSPTLGGGVSRTQSVGSPMHGASCRLRLLTPQQFQEEVQLGQVVGAGAAGCVYEATWGGRRVAVKLLHPSTADEKALAREVETMAAVGKCPYIVRVLGACLEPPHLALIQELAATSLHDELHKRHRRPLYGTLLQLAEDIAMALDHCHSQRPPLVHRDLSAKNVLLGLDGRARLADFGLAAARRRSFLSADKAGALGTPQYMAPEAMQAGPISERCDVYSYAILLWEMLTGHEAWAELASPYAIIYAVGVERRRLPIPPGCPPALANLLKECWRHNGPLRPSFQEVLARLRTIRSQDSFRAAKLSPSRAETPTGSPTASMASTRTASLGTARRAKTSLFTPGSERGGTGSMRA</sequence>
<dbReference type="Proteomes" id="UP000239649">
    <property type="component" value="Unassembled WGS sequence"/>
</dbReference>
<feature type="signal peptide" evidence="4">
    <location>
        <begin position="1"/>
        <end position="38"/>
    </location>
</feature>
<keyword evidence="2" id="KW-0067">ATP-binding</keyword>
<dbReference type="PROSITE" id="PS00109">
    <property type="entry name" value="PROTEIN_KINASE_TYR"/>
    <property type="match status" value="1"/>
</dbReference>
<dbReference type="EMBL" id="LHPF02000009">
    <property type="protein sequence ID" value="PSC72745.1"/>
    <property type="molecule type" value="Genomic_DNA"/>
</dbReference>
<feature type="domain" description="Protein kinase" evidence="5">
    <location>
        <begin position="620"/>
        <end position="881"/>
    </location>
</feature>
<feature type="compositionally biased region" description="Low complexity" evidence="3">
    <location>
        <begin position="342"/>
        <end position="351"/>
    </location>
</feature>
<dbReference type="GO" id="GO:0005524">
    <property type="term" value="F:ATP binding"/>
    <property type="evidence" value="ECO:0007669"/>
    <property type="project" value="UniProtKB-KW"/>
</dbReference>
<evidence type="ECO:0000256" key="4">
    <source>
        <dbReference type="SAM" id="SignalP"/>
    </source>
</evidence>
<evidence type="ECO:0000256" key="3">
    <source>
        <dbReference type="SAM" id="MobiDB-lite"/>
    </source>
</evidence>
<dbReference type="OrthoDB" id="339325at2759"/>
<evidence type="ECO:0000256" key="2">
    <source>
        <dbReference type="ARBA" id="ARBA00022840"/>
    </source>
</evidence>
<feature type="compositionally biased region" description="Low complexity" evidence="3">
    <location>
        <begin position="498"/>
        <end position="510"/>
    </location>
</feature>
<dbReference type="PROSITE" id="PS50011">
    <property type="entry name" value="PROTEIN_KINASE_DOM"/>
    <property type="match status" value="1"/>
</dbReference>
<dbReference type="InterPro" id="IPR051681">
    <property type="entry name" value="Ser/Thr_Kinases-Pseudokinases"/>
</dbReference>